<accession>A0A4Z2EWX2</accession>
<feature type="region of interest" description="Disordered" evidence="1">
    <location>
        <begin position="1"/>
        <end position="27"/>
    </location>
</feature>
<keyword evidence="3" id="KW-1185">Reference proteome</keyword>
<gene>
    <name evidence="2" type="ORF">EYF80_056474</name>
</gene>
<dbReference type="Proteomes" id="UP000314294">
    <property type="component" value="Unassembled WGS sequence"/>
</dbReference>
<dbReference type="AlphaFoldDB" id="A0A4Z2EWX2"/>
<reference evidence="2 3" key="1">
    <citation type="submission" date="2019-03" db="EMBL/GenBank/DDBJ databases">
        <title>First draft genome of Liparis tanakae, snailfish: a comprehensive survey of snailfish specific genes.</title>
        <authorList>
            <person name="Kim W."/>
            <person name="Song I."/>
            <person name="Jeong J.-H."/>
            <person name="Kim D."/>
            <person name="Kim S."/>
            <person name="Ryu S."/>
            <person name="Song J.Y."/>
            <person name="Lee S.K."/>
        </authorList>
    </citation>
    <scope>NUCLEOTIDE SEQUENCE [LARGE SCALE GENOMIC DNA]</scope>
    <source>
        <tissue evidence="2">Muscle</tissue>
    </source>
</reference>
<evidence type="ECO:0000313" key="3">
    <source>
        <dbReference type="Proteomes" id="UP000314294"/>
    </source>
</evidence>
<proteinExistence type="predicted"/>
<feature type="region of interest" description="Disordered" evidence="1">
    <location>
        <begin position="67"/>
        <end position="106"/>
    </location>
</feature>
<evidence type="ECO:0000256" key="1">
    <source>
        <dbReference type="SAM" id="MobiDB-lite"/>
    </source>
</evidence>
<dbReference type="EMBL" id="SRLO01002265">
    <property type="protein sequence ID" value="TNN33365.1"/>
    <property type="molecule type" value="Genomic_DNA"/>
</dbReference>
<sequence>MPPPPPSRVGKDKHRVQRAASGGRRVKAPLRLGYTARVNVARGGSEGDQTADPFKREILLVAECYGQRRTQRRSPPRGRVKDTGAAVLPPRAKRRPAGWHAGAGAN</sequence>
<comment type="caution">
    <text evidence="2">The sequence shown here is derived from an EMBL/GenBank/DDBJ whole genome shotgun (WGS) entry which is preliminary data.</text>
</comment>
<feature type="compositionally biased region" description="Basic residues" evidence="1">
    <location>
        <begin position="69"/>
        <end position="78"/>
    </location>
</feature>
<protein>
    <submittedName>
        <fullName evidence="2">Uncharacterized protein</fullName>
    </submittedName>
</protein>
<organism evidence="2 3">
    <name type="scientific">Liparis tanakae</name>
    <name type="common">Tanaka's snailfish</name>
    <dbReference type="NCBI Taxonomy" id="230148"/>
    <lineage>
        <taxon>Eukaryota</taxon>
        <taxon>Metazoa</taxon>
        <taxon>Chordata</taxon>
        <taxon>Craniata</taxon>
        <taxon>Vertebrata</taxon>
        <taxon>Euteleostomi</taxon>
        <taxon>Actinopterygii</taxon>
        <taxon>Neopterygii</taxon>
        <taxon>Teleostei</taxon>
        <taxon>Neoteleostei</taxon>
        <taxon>Acanthomorphata</taxon>
        <taxon>Eupercaria</taxon>
        <taxon>Perciformes</taxon>
        <taxon>Cottioidei</taxon>
        <taxon>Cottales</taxon>
        <taxon>Liparidae</taxon>
        <taxon>Liparis</taxon>
    </lineage>
</organism>
<evidence type="ECO:0000313" key="2">
    <source>
        <dbReference type="EMBL" id="TNN33365.1"/>
    </source>
</evidence>
<name>A0A4Z2EWX2_9TELE</name>